<dbReference type="GO" id="GO:0140664">
    <property type="term" value="F:ATP-dependent DNA damage sensor activity"/>
    <property type="evidence" value="ECO:0007669"/>
    <property type="project" value="InterPro"/>
</dbReference>
<dbReference type="SUPFAM" id="SSF52540">
    <property type="entry name" value="P-loop containing nucleoside triphosphate hydrolases"/>
    <property type="match status" value="1"/>
</dbReference>
<dbReference type="InterPro" id="IPR000432">
    <property type="entry name" value="DNA_mismatch_repair_MutS_C"/>
</dbReference>
<organism evidence="8">
    <name type="scientific">Mucochytrium quahogii</name>
    <dbReference type="NCBI Taxonomy" id="96639"/>
    <lineage>
        <taxon>Eukaryota</taxon>
        <taxon>Sar</taxon>
        <taxon>Stramenopiles</taxon>
        <taxon>Bigyra</taxon>
        <taxon>Labyrinthulomycetes</taxon>
        <taxon>Thraustochytrida</taxon>
        <taxon>Thraustochytriidae</taxon>
        <taxon>Mucochytrium</taxon>
    </lineage>
</organism>
<dbReference type="Gene3D" id="1.10.1420.10">
    <property type="match status" value="2"/>
</dbReference>
<dbReference type="Gene3D" id="3.40.50.300">
    <property type="entry name" value="P-loop containing nucleotide triphosphate hydrolases"/>
    <property type="match status" value="1"/>
</dbReference>
<dbReference type="GO" id="GO:0006298">
    <property type="term" value="P:mismatch repair"/>
    <property type="evidence" value="ECO:0007669"/>
    <property type="project" value="InterPro"/>
</dbReference>
<proteinExistence type="inferred from homology"/>
<dbReference type="InterPro" id="IPR036187">
    <property type="entry name" value="DNA_mismatch_repair_MutS_sf"/>
</dbReference>
<dbReference type="EMBL" id="HBHK01012518">
    <property type="protein sequence ID" value="CAD9682902.1"/>
    <property type="molecule type" value="Transcribed_RNA"/>
</dbReference>
<dbReference type="Pfam" id="PF05192">
    <property type="entry name" value="MutS_III"/>
    <property type="match status" value="1"/>
</dbReference>
<evidence type="ECO:0000259" key="6">
    <source>
        <dbReference type="SMART" id="SM00533"/>
    </source>
</evidence>
<dbReference type="Pfam" id="PF00488">
    <property type="entry name" value="MutS_V"/>
    <property type="match status" value="1"/>
</dbReference>
<dbReference type="AlphaFoldDB" id="A0A7S2RWR7"/>
<evidence type="ECO:0000256" key="1">
    <source>
        <dbReference type="ARBA" id="ARBA00006271"/>
    </source>
</evidence>
<dbReference type="InterPro" id="IPR027417">
    <property type="entry name" value="P-loop_NTPase"/>
</dbReference>
<dbReference type="SMART" id="SM00534">
    <property type="entry name" value="MUTSac"/>
    <property type="match status" value="1"/>
</dbReference>
<dbReference type="InterPro" id="IPR007861">
    <property type="entry name" value="DNA_mismatch_repair_MutS_clamp"/>
</dbReference>
<dbReference type="SMART" id="SM00533">
    <property type="entry name" value="MUTSd"/>
    <property type="match status" value="1"/>
</dbReference>
<comment type="similarity">
    <text evidence="1">Belongs to the DNA mismatch repair MutS family.</text>
</comment>
<sequence>MGVKRVTESLKVAIQHLELLENNRVTLDKKIRKGSLLGIIDCTQTKIGHRLLRSEIVAPLCEYKKIIERQELVEELLTSPALHNHISHNLANFHDTDQITIHYTVEPKEFTCTLLKREAINAIRLREVLQKLPGLLKLVRNFDSTLGQRLCKQLEEATSKVSGVVKLLNEKLNKESKTQATTEERRLEAVFCVKPNVDGLLDVARLAYAQTIQEMKRYVQALNEKTADLDARLTYSVKRGYHIRLAQNHLGGVPGIFIELVVQKRCVLCTTEELASMNFKHDQTMHAALKRTEIQLHSIRTTIGEVLPHVYSISDTIALLDLIVCFAWVSKGSPESGPFSRPAILNEPPFDLVIVKGRHLIVESAMEDPEMYTPKDLELNSHQYSLANVVGGNCTGKTTFVKQIAIICIMAHLGCFVPAASCKMPLVNRILTRLGNEDNMEANASTFSLEMSEMAYILNTKALETSHQLVLVDEVGRGTSTEEGFAIAWAMANFLQHRKNTFTIFANHFFRTCQQLGRQVTMKPLHCFVANDTDDTHEEGMEYLSKLAIACGFPQHIANRAAQVKENLEDHQAASLARKQQLKALVRDCKIMSTEEIRQGLAEFAKRQ</sequence>
<dbReference type="GO" id="GO:0030983">
    <property type="term" value="F:mismatched DNA binding"/>
    <property type="evidence" value="ECO:0007669"/>
    <property type="project" value="InterPro"/>
</dbReference>
<dbReference type="GO" id="GO:0007131">
    <property type="term" value="P:reciprocal meiotic recombination"/>
    <property type="evidence" value="ECO:0007669"/>
    <property type="project" value="TreeGrafter"/>
</dbReference>
<feature type="domain" description="DNA mismatch repair protein MutS core" evidence="6">
    <location>
        <begin position="31"/>
        <end position="365"/>
    </location>
</feature>
<dbReference type="InterPro" id="IPR011184">
    <property type="entry name" value="DNA_mismatch_repair_Msh2"/>
</dbReference>
<evidence type="ECO:0000313" key="8">
    <source>
        <dbReference type="EMBL" id="CAD9682902.1"/>
    </source>
</evidence>
<accession>A0A7S2RWR7</accession>
<evidence type="ECO:0000256" key="4">
    <source>
        <dbReference type="ARBA" id="ARBA00023125"/>
    </source>
</evidence>
<dbReference type="GO" id="GO:0005524">
    <property type="term" value="F:ATP binding"/>
    <property type="evidence" value="ECO:0007669"/>
    <property type="project" value="UniProtKB-KW"/>
</dbReference>
<dbReference type="PIRSF" id="PIRSF005813">
    <property type="entry name" value="MSH2"/>
    <property type="match status" value="1"/>
</dbReference>
<evidence type="ECO:0008006" key="9">
    <source>
        <dbReference type="Google" id="ProtNLM"/>
    </source>
</evidence>
<dbReference type="PANTHER" id="PTHR11361">
    <property type="entry name" value="DNA MISMATCH REPAIR PROTEIN MUTS FAMILY MEMBER"/>
    <property type="match status" value="1"/>
</dbReference>
<evidence type="ECO:0000256" key="3">
    <source>
        <dbReference type="ARBA" id="ARBA00022840"/>
    </source>
</evidence>
<keyword evidence="5" id="KW-0469">Meiosis</keyword>
<keyword evidence="4" id="KW-0238">DNA-binding</keyword>
<dbReference type="SUPFAM" id="SSF48334">
    <property type="entry name" value="DNA repair protein MutS, domain III"/>
    <property type="match status" value="1"/>
</dbReference>
<gene>
    <name evidence="8" type="ORF">QSP1433_LOCUS7874</name>
</gene>
<keyword evidence="2" id="KW-0547">Nucleotide-binding</keyword>
<dbReference type="InterPro" id="IPR045076">
    <property type="entry name" value="MutS"/>
</dbReference>
<keyword evidence="3" id="KW-0067">ATP-binding</keyword>
<evidence type="ECO:0000256" key="5">
    <source>
        <dbReference type="ARBA" id="ARBA00023254"/>
    </source>
</evidence>
<dbReference type="Pfam" id="PF05190">
    <property type="entry name" value="MutS_IV"/>
    <property type="match status" value="1"/>
</dbReference>
<feature type="domain" description="DNA mismatch repair proteins mutS family" evidence="7">
    <location>
        <begin position="387"/>
        <end position="566"/>
    </location>
</feature>
<name>A0A7S2RWR7_9STRA</name>
<reference evidence="8" key="1">
    <citation type="submission" date="2021-01" db="EMBL/GenBank/DDBJ databases">
        <authorList>
            <person name="Corre E."/>
            <person name="Pelletier E."/>
            <person name="Niang G."/>
            <person name="Scheremetjew M."/>
            <person name="Finn R."/>
            <person name="Kale V."/>
            <person name="Holt S."/>
            <person name="Cochrane G."/>
            <person name="Meng A."/>
            <person name="Brown T."/>
            <person name="Cohen L."/>
        </authorList>
    </citation>
    <scope>NUCLEOTIDE SEQUENCE</scope>
    <source>
        <strain evidence="8">NY070348D</strain>
    </source>
</reference>
<evidence type="ECO:0000259" key="7">
    <source>
        <dbReference type="SMART" id="SM00534"/>
    </source>
</evidence>
<dbReference type="PANTHER" id="PTHR11361:SF21">
    <property type="entry name" value="MUTS PROTEIN HOMOLOG 4"/>
    <property type="match status" value="1"/>
</dbReference>
<dbReference type="GO" id="GO:0005634">
    <property type="term" value="C:nucleus"/>
    <property type="evidence" value="ECO:0007669"/>
    <property type="project" value="TreeGrafter"/>
</dbReference>
<dbReference type="InterPro" id="IPR007696">
    <property type="entry name" value="DNA_mismatch_repair_MutS_core"/>
</dbReference>
<evidence type="ECO:0000256" key="2">
    <source>
        <dbReference type="ARBA" id="ARBA00022741"/>
    </source>
</evidence>
<protein>
    <recommendedName>
        <fullName evidence="9">DNA mismatch repair proteins mutS family domain-containing protein</fullName>
    </recommendedName>
</protein>